<name>B2RJT3_PORG3</name>
<proteinExistence type="predicted"/>
<accession>B2RJT3</accession>
<reference evidence="1 2" key="1">
    <citation type="journal article" date="2008" name="DNA Res.">
        <title>Determination of the genome sequence of Porphyromonas gingivalis strain ATCC 33277 and genomic comparison with strain W83 revealed extensive genome rearrangements in P. gingivalis.</title>
        <authorList>
            <person name="Naito M."/>
            <person name="Hirakawa H."/>
            <person name="Yamashita A."/>
            <person name="Ohara N."/>
            <person name="Shoji M."/>
            <person name="Yukitake H."/>
            <person name="Nakayama K."/>
            <person name="Toh H."/>
            <person name="Yoshimura F."/>
            <person name="Kuhara S."/>
            <person name="Hattori M."/>
            <person name="Hayashi T."/>
            <person name="Nakayama K."/>
        </authorList>
    </citation>
    <scope>NUCLEOTIDE SEQUENCE [LARGE SCALE GENOMIC DNA]</scope>
    <source>
        <strain evidence="2">ATCC 33277 / DSM 20709 / CIP 103683 / JCM 12257 / NCTC 11834 / 2561</strain>
    </source>
</reference>
<dbReference type="KEGG" id="pgn:PGN_1109"/>
<gene>
    <name evidence="1" type="ordered locus">PGN_1109</name>
</gene>
<dbReference type="HOGENOM" id="CLU_2667980_0_0_10"/>
<dbReference type="Proteomes" id="UP000008842">
    <property type="component" value="Chromosome"/>
</dbReference>
<organism evidence="1 2">
    <name type="scientific">Porphyromonas gingivalis (strain ATCC 33277 / DSM 20709 / CIP 103683 / JCM 12257 / NCTC 11834 / 2561)</name>
    <dbReference type="NCBI Taxonomy" id="431947"/>
    <lineage>
        <taxon>Bacteria</taxon>
        <taxon>Pseudomonadati</taxon>
        <taxon>Bacteroidota</taxon>
        <taxon>Bacteroidia</taxon>
        <taxon>Bacteroidales</taxon>
        <taxon>Porphyromonadaceae</taxon>
        <taxon>Porphyromonas</taxon>
    </lineage>
</organism>
<evidence type="ECO:0000313" key="2">
    <source>
        <dbReference type="Proteomes" id="UP000008842"/>
    </source>
</evidence>
<dbReference type="AlphaFoldDB" id="B2RJT3"/>
<protein>
    <submittedName>
        <fullName evidence="1">Uncharacterized protein</fullName>
    </submittedName>
</protein>
<evidence type="ECO:0000313" key="1">
    <source>
        <dbReference type="EMBL" id="BAG33628.1"/>
    </source>
</evidence>
<sequence length="75" mass="8570">MSKYRDGMVGYGRERIGRKDRGYKGVRCTYSVVVKSIIHVVLFKQSALLAATSNFRQRASSGDKCKKIWFIRHSA</sequence>
<dbReference type="EMBL" id="AP009380">
    <property type="protein sequence ID" value="BAG33628.1"/>
    <property type="molecule type" value="Genomic_DNA"/>
</dbReference>